<dbReference type="KEGG" id="lyd:D7I47_03420"/>
<reference evidence="3" key="1">
    <citation type="submission" date="2018-09" db="EMBL/GenBank/DDBJ databases">
        <title>Genome sequencing of strain 2DFWR-13.</title>
        <authorList>
            <person name="Heo J."/>
            <person name="Kim S.-J."/>
            <person name="Kwon S.-W."/>
        </authorList>
    </citation>
    <scope>NUCLEOTIDE SEQUENCE [LARGE SCALE GENOMIC DNA]</scope>
    <source>
        <strain evidence="3">2DFWR-13</strain>
    </source>
</reference>
<protein>
    <recommendedName>
        <fullName evidence="4">Multidrug ABC transporter ATPase</fullName>
    </recommendedName>
</protein>
<feature type="transmembrane region" description="Helical" evidence="1">
    <location>
        <begin position="48"/>
        <end position="73"/>
    </location>
</feature>
<dbReference type="RefSeq" id="WP_120761743.1">
    <property type="nucleotide sequence ID" value="NZ_CP032630.1"/>
</dbReference>
<evidence type="ECO:0000313" key="2">
    <source>
        <dbReference type="EMBL" id="AYF97392.1"/>
    </source>
</evidence>
<proteinExistence type="predicted"/>
<gene>
    <name evidence="2" type="ORF">D7I47_03420</name>
</gene>
<evidence type="ECO:0000313" key="3">
    <source>
        <dbReference type="Proteomes" id="UP000278886"/>
    </source>
</evidence>
<keyword evidence="1" id="KW-1133">Transmembrane helix</keyword>
<evidence type="ECO:0008006" key="4">
    <source>
        <dbReference type="Google" id="ProtNLM"/>
    </source>
</evidence>
<keyword evidence="1" id="KW-0472">Membrane</keyword>
<keyword evidence="1" id="KW-0812">Transmembrane</keyword>
<keyword evidence="3" id="KW-1185">Reference proteome</keyword>
<dbReference type="AlphaFoldDB" id="A0A387B1K8"/>
<feature type="transmembrane region" description="Helical" evidence="1">
    <location>
        <begin position="20"/>
        <end position="42"/>
    </location>
</feature>
<sequence>MPENAPVPLNRIERVLTAMIATIMGLSIIGIVVVMIAAGSGVEMKGGIWPTLVLIGYIGLPLAFVLIVVFLIVSTTRRRRLARDGER</sequence>
<accession>A0A387B1K8</accession>
<organism evidence="2 3">
    <name type="scientific">Protaetiibacter intestinalis</name>
    <dbReference type="NCBI Taxonomy" id="2419774"/>
    <lineage>
        <taxon>Bacteria</taxon>
        <taxon>Bacillati</taxon>
        <taxon>Actinomycetota</taxon>
        <taxon>Actinomycetes</taxon>
        <taxon>Micrococcales</taxon>
        <taxon>Microbacteriaceae</taxon>
        <taxon>Protaetiibacter</taxon>
    </lineage>
</organism>
<dbReference type="EMBL" id="CP032630">
    <property type="protein sequence ID" value="AYF97392.1"/>
    <property type="molecule type" value="Genomic_DNA"/>
</dbReference>
<name>A0A387B1K8_9MICO</name>
<evidence type="ECO:0000256" key="1">
    <source>
        <dbReference type="SAM" id="Phobius"/>
    </source>
</evidence>
<dbReference type="Proteomes" id="UP000278886">
    <property type="component" value="Chromosome"/>
</dbReference>